<evidence type="ECO:0000256" key="1">
    <source>
        <dbReference type="SAM" id="Phobius"/>
    </source>
</evidence>
<dbReference type="Proteomes" id="UP000054709">
    <property type="component" value="Unassembled WGS sequence"/>
</dbReference>
<dbReference type="AlphaFoldDB" id="A0A0W1B2M8"/>
<sequence>MNVKKNVLFILCAVVIVGIIGWIIIEVGHSKWNFERQLNADIQRLQTINEVNYSSDADAVEEISLMKHPLKIKVLSITPVEAPRPDYFRDVTVEINDKPFKVRMACYTKPLSNTPYEIWDLNQINFE</sequence>
<organism evidence="2 3">
    <name type="scientific">Paenibacillus etheri</name>
    <dbReference type="NCBI Taxonomy" id="1306852"/>
    <lineage>
        <taxon>Bacteria</taxon>
        <taxon>Bacillati</taxon>
        <taxon>Bacillota</taxon>
        <taxon>Bacilli</taxon>
        <taxon>Bacillales</taxon>
        <taxon>Paenibacillaceae</taxon>
        <taxon>Paenibacillus</taxon>
    </lineage>
</organism>
<keyword evidence="1" id="KW-0472">Membrane</keyword>
<keyword evidence="1" id="KW-1133">Transmembrane helix</keyword>
<gene>
    <name evidence="2" type="ORF">UQ64_08655</name>
</gene>
<accession>A0A0W1B2M8</accession>
<evidence type="ECO:0000313" key="2">
    <source>
        <dbReference type="EMBL" id="KTD87812.1"/>
    </source>
</evidence>
<name>A0A0W1B2M8_9BACL</name>
<keyword evidence="1" id="KW-0812">Transmembrane</keyword>
<protein>
    <submittedName>
        <fullName evidence="2">Uncharacterized protein</fullName>
    </submittedName>
</protein>
<dbReference type="EMBL" id="LCZJ02000017">
    <property type="protein sequence ID" value="KTD87812.1"/>
    <property type="molecule type" value="Genomic_DNA"/>
</dbReference>
<reference evidence="2 3" key="1">
    <citation type="journal article" date="2015" name="Int. Biodeterior. Biodegradation">
        <title>Physiological and genetic screening methods for the isolation of methyl tert-butyl ether-degrading bacteria for bioremediation purposes.</title>
        <authorList>
            <person name="Guisado I.M."/>
            <person name="Purswani J."/>
            <person name="Gonzalez Lopez J."/>
            <person name="Pozo C."/>
        </authorList>
    </citation>
    <scope>NUCLEOTIDE SEQUENCE [LARGE SCALE GENOMIC DNA]</scope>
    <source>
        <strain evidence="2 3">SH7</strain>
    </source>
</reference>
<proteinExistence type="predicted"/>
<dbReference type="RefSeq" id="WP_060622465.1">
    <property type="nucleotide sequence ID" value="NZ_LCZJ02000017.1"/>
</dbReference>
<dbReference type="OrthoDB" id="2991471at2"/>
<comment type="caution">
    <text evidence="2">The sequence shown here is derived from an EMBL/GenBank/DDBJ whole genome shotgun (WGS) entry which is preliminary data.</text>
</comment>
<keyword evidence="3" id="KW-1185">Reference proteome</keyword>
<feature type="transmembrane region" description="Helical" evidence="1">
    <location>
        <begin position="7"/>
        <end position="25"/>
    </location>
</feature>
<evidence type="ECO:0000313" key="3">
    <source>
        <dbReference type="Proteomes" id="UP000054709"/>
    </source>
</evidence>